<dbReference type="EMBL" id="HG793136">
    <property type="protein sequence ID" value="CRL19858.1"/>
    <property type="molecule type" value="Genomic_DNA"/>
</dbReference>
<gene>
    <name evidence="1" type="ORF">PCAMFM013_S003g000650</name>
</gene>
<accession>A0A0G4P0Q7</accession>
<protein>
    <submittedName>
        <fullName evidence="1">Str. FM013</fullName>
    </submittedName>
</protein>
<name>A0A0G4P0Q7_PENC3</name>
<evidence type="ECO:0000313" key="1">
    <source>
        <dbReference type="EMBL" id="CRL19858.1"/>
    </source>
</evidence>
<keyword evidence="2" id="KW-1185">Reference proteome</keyword>
<dbReference type="Proteomes" id="UP000053732">
    <property type="component" value="Unassembled WGS sequence"/>
</dbReference>
<dbReference type="AlphaFoldDB" id="A0A0G4P0Q7"/>
<proteinExistence type="predicted"/>
<reference evidence="1 2" key="1">
    <citation type="journal article" date="2014" name="Nat. Commun.">
        <title>Multiple recent horizontal transfers of a large genomic region in cheese making fungi.</title>
        <authorList>
            <person name="Cheeseman K."/>
            <person name="Ropars J."/>
            <person name="Renault P."/>
            <person name="Dupont J."/>
            <person name="Gouzy J."/>
            <person name="Branca A."/>
            <person name="Abraham A.L."/>
            <person name="Ceppi M."/>
            <person name="Conseiller E."/>
            <person name="Debuchy R."/>
            <person name="Malagnac F."/>
            <person name="Goarin A."/>
            <person name="Silar P."/>
            <person name="Lacoste S."/>
            <person name="Sallet E."/>
            <person name="Bensimon A."/>
            <person name="Giraud T."/>
            <person name="Brygoo Y."/>
        </authorList>
    </citation>
    <scope>NUCLEOTIDE SEQUENCE [LARGE SCALE GENOMIC DNA]</scope>
    <source>
        <strain evidence="2">FM 013</strain>
    </source>
</reference>
<organism evidence="1 2">
    <name type="scientific">Penicillium camemberti (strain FM 013)</name>
    <dbReference type="NCBI Taxonomy" id="1429867"/>
    <lineage>
        <taxon>Eukaryota</taxon>
        <taxon>Fungi</taxon>
        <taxon>Dikarya</taxon>
        <taxon>Ascomycota</taxon>
        <taxon>Pezizomycotina</taxon>
        <taxon>Eurotiomycetes</taxon>
        <taxon>Eurotiomycetidae</taxon>
        <taxon>Eurotiales</taxon>
        <taxon>Aspergillaceae</taxon>
        <taxon>Penicillium</taxon>
    </lineage>
</organism>
<evidence type="ECO:0000313" key="2">
    <source>
        <dbReference type="Proteomes" id="UP000053732"/>
    </source>
</evidence>
<sequence length="116" mass="13090">MPDTKMAMRKIEKCIGPNHEIHIPEGTELIELTVTLGRDKQIEQVEINCLPYTGNEVAEVGGIFTDASPFQYKFDTTEVTGSVTFNRDHESIGLLIDMTWNTKQQVDVQFPVVVFC</sequence>